<evidence type="ECO:0000313" key="2">
    <source>
        <dbReference type="Proteomes" id="UP001195903"/>
    </source>
</evidence>
<gene>
    <name evidence="1" type="ORF">KJI95_16725</name>
</gene>
<sequence length="355" mass="38135">MEGKQPKFLFLPVSDATGIGEYMRSVIIADEIVRLYPEAQIHFLLSREAPYASSCPYPATLLDDSPTLAVGAVCDFISDFSPDVVLFDASGRRSQLAHAKRCGARVIFISQHARKRRRGMKLSRARLTDVHWVAQPEFAIAPVSGFSRNKLKLFRLPQPVATGPFFSRPTASHQQALLEQYGLERNNYWLVNAGSGAHQLQGQSAVLKFAEAVSASFASSLVPALVVLGPGFKGETPSLPGVTFVPSLGNRDFINLLEAARGALLSGGDGLLQAIALKKPCLAVAVAKDQPLRIAACMRMGLVVGGEADAISEGMVLLNAKLPELKAALSQHSCGNGLDWVGAELPRLLDWKHAG</sequence>
<reference evidence="1 2" key="1">
    <citation type="submission" date="2021-05" db="EMBL/GenBank/DDBJ databases">
        <title>Shewanella sp. JM162201.</title>
        <authorList>
            <person name="Xu S."/>
            <person name="Li A."/>
        </authorList>
    </citation>
    <scope>NUCLEOTIDE SEQUENCE [LARGE SCALE GENOMIC DNA]</scope>
    <source>
        <strain evidence="1 2">JM162201</strain>
    </source>
</reference>
<accession>A0ABS5VAU3</accession>
<keyword evidence="2" id="KW-1185">Reference proteome</keyword>
<dbReference type="SUPFAM" id="SSF53756">
    <property type="entry name" value="UDP-Glycosyltransferase/glycogen phosphorylase"/>
    <property type="match status" value="1"/>
</dbReference>
<organism evidence="1 2">
    <name type="scientific">Shewanella jiangmenensis</name>
    <dbReference type="NCBI Taxonomy" id="2837387"/>
    <lineage>
        <taxon>Bacteria</taxon>
        <taxon>Pseudomonadati</taxon>
        <taxon>Pseudomonadota</taxon>
        <taxon>Gammaproteobacteria</taxon>
        <taxon>Alteromonadales</taxon>
        <taxon>Shewanellaceae</taxon>
        <taxon>Shewanella</taxon>
    </lineage>
</organism>
<evidence type="ECO:0000313" key="1">
    <source>
        <dbReference type="EMBL" id="MBT1446143.1"/>
    </source>
</evidence>
<dbReference type="RefSeq" id="WP_214508340.1">
    <property type="nucleotide sequence ID" value="NZ_JAHEPS010000008.1"/>
</dbReference>
<dbReference type="EMBL" id="JAHEPS010000008">
    <property type="protein sequence ID" value="MBT1446143.1"/>
    <property type="molecule type" value="Genomic_DNA"/>
</dbReference>
<proteinExistence type="predicted"/>
<name>A0ABS5VAU3_9GAMM</name>
<protein>
    <submittedName>
        <fullName evidence="1">Uncharacterized protein</fullName>
    </submittedName>
</protein>
<comment type="caution">
    <text evidence="1">The sequence shown here is derived from an EMBL/GenBank/DDBJ whole genome shotgun (WGS) entry which is preliminary data.</text>
</comment>
<dbReference type="Proteomes" id="UP001195903">
    <property type="component" value="Unassembled WGS sequence"/>
</dbReference>